<evidence type="ECO:0000313" key="2">
    <source>
        <dbReference type="EMBL" id="MEQ2194359.1"/>
    </source>
</evidence>
<proteinExistence type="predicted"/>
<keyword evidence="3" id="KW-1185">Reference proteome</keyword>
<dbReference type="PANTHER" id="PTHR13950:SF13">
    <property type="entry name" value="DMX-LIKE PROTEIN 2"/>
    <property type="match status" value="1"/>
</dbReference>
<gene>
    <name evidence="2" type="ORF">XENOCAPTIV_027999</name>
</gene>
<accession>A0ABV0QEX2</accession>
<evidence type="ECO:0000256" key="1">
    <source>
        <dbReference type="SAM" id="Phobius"/>
    </source>
</evidence>
<organism evidence="2 3">
    <name type="scientific">Xenoophorus captivus</name>
    <dbReference type="NCBI Taxonomy" id="1517983"/>
    <lineage>
        <taxon>Eukaryota</taxon>
        <taxon>Metazoa</taxon>
        <taxon>Chordata</taxon>
        <taxon>Craniata</taxon>
        <taxon>Vertebrata</taxon>
        <taxon>Euteleostomi</taxon>
        <taxon>Actinopterygii</taxon>
        <taxon>Neopterygii</taxon>
        <taxon>Teleostei</taxon>
        <taxon>Neoteleostei</taxon>
        <taxon>Acanthomorphata</taxon>
        <taxon>Ovalentaria</taxon>
        <taxon>Atherinomorphae</taxon>
        <taxon>Cyprinodontiformes</taxon>
        <taxon>Goodeidae</taxon>
        <taxon>Xenoophorus</taxon>
    </lineage>
</organism>
<reference evidence="2 3" key="1">
    <citation type="submission" date="2021-06" db="EMBL/GenBank/DDBJ databases">
        <authorList>
            <person name="Palmer J.M."/>
        </authorList>
    </citation>
    <scope>NUCLEOTIDE SEQUENCE [LARGE SCALE GENOMIC DNA]</scope>
    <source>
        <strain evidence="2 3">XC_2019</strain>
        <tissue evidence="2">Muscle</tissue>
    </source>
</reference>
<feature type="transmembrane region" description="Helical" evidence="1">
    <location>
        <begin position="20"/>
        <end position="40"/>
    </location>
</feature>
<dbReference type="PANTHER" id="PTHR13950">
    <property type="entry name" value="RABCONNECTIN-RELATED"/>
    <property type="match status" value="1"/>
</dbReference>
<keyword evidence="1" id="KW-0472">Membrane</keyword>
<evidence type="ECO:0000313" key="3">
    <source>
        <dbReference type="Proteomes" id="UP001434883"/>
    </source>
</evidence>
<feature type="non-terminal residue" evidence="2">
    <location>
        <position position="1"/>
    </location>
</feature>
<protein>
    <submittedName>
        <fullName evidence="2">Uncharacterized protein</fullName>
    </submittedName>
</protein>
<keyword evidence="1" id="KW-1133">Transmembrane helix</keyword>
<dbReference type="Proteomes" id="UP001434883">
    <property type="component" value="Unassembled WGS sequence"/>
</dbReference>
<keyword evidence="1" id="KW-0812">Transmembrane</keyword>
<comment type="caution">
    <text evidence="2">The sequence shown here is derived from an EMBL/GenBank/DDBJ whole genome shotgun (WGS) entry which is preliminary data.</text>
</comment>
<name>A0ABV0QEX2_9TELE</name>
<dbReference type="InterPro" id="IPR052208">
    <property type="entry name" value="DmX-like/RAVE_component"/>
</dbReference>
<sequence>KKHKLIESYPSTSKLKRIMLVDLSVTVSMIGDFFYLLFFADYQPAPFSEKFFLVVIEKDLNGNSVLQMWHLHLQSVQACVGHLSSSSIYPVCLAPYLIVTTCSDSHVRFWRCAMEGDDGGDMESQVYRWEPWILMNEEKDNNSAVCVSGRPVAVSCSYIGRLAVAFKQPRQGLVGY</sequence>
<dbReference type="EMBL" id="JAHRIN010009150">
    <property type="protein sequence ID" value="MEQ2194359.1"/>
    <property type="molecule type" value="Genomic_DNA"/>
</dbReference>